<organism evidence="7 8">
    <name type="scientific">Camelimonas abortus</name>
    <dbReference type="NCBI Taxonomy" id="1017184"/>
    <lineage>
        <taxon>Bacteria</taxon>
        <taxon>Pseudomonadati</taxon>
        <taxon>Pseudomonadota</taxon>
        <taxon>Alphaproteobacteria</taxon>
        <taxon>Hyphomicrobiales</taxon>
        <taxon>Chelatococcaceae</taxon>
        <taxon>Camelimonas</taxon>
    </lineage>
</organism>
<comment type="cofactor">
    <cofactor evidence="1">
        <name>FAD</name>
        <dbReference type="ChEBI" id="CHEBI:57692"/>
    </cofactor>
</comment>
<evidence type="ECO:0000313" key="7">
    <source>
        <dbReference type="EMBL" id="MFC3265874.1"/>
    </source>
</evidence>
<keyword evidence="4" id="KW-0560">Oxidoreductase</keyword>
<dbReference type="PANTHER" id="PTHR43104:SF4">
    <property type="entry name" value="L-2-HYDROXYGLUTARATE DEHYDROGENASE, MITOCHONDRIAL"/>
    <property type="match status" value="1"/>
</dbReference>
<comment type="similarity">
    <text evidence="5">Belongs to the L2HGDH family.</text>
</comment>
<dbReference type="InterPro" id="IPR006076">
    <property type="entry name" value="FAD-dep_OxRdtase"/>
</dbReference>
<dbReference type="Proteomes" id="UP001595536">
    <property type="component" value="Unassembled WGS sequence"/>
</dbReference>
<evidence type="ECO:0000256" key="2">
    <source>
        <dbReference type="ARBA" id="ARBA00022630"/>
    </source>
</evidence>
<dbReference type="SUPFAM" id="SSF51905">
    <property type="entry name" value="FAD/NAD(P)-binding domain"/>
    <property type="match status" value="1"/>
</dbReference>
<feature type="domain" description="FAD dependent oxidoreductase" evidence="6">
    <location>
        <begin position="7"/>
        <end position="370"/>
    </location>
</feature>
<dbReference type="PANTHER" id="PTHR43104">
    <property type="entry name" value="L-2-HYDROXYGLUTARATE DEHYDROGENASE, MITOCHONDRIAL"/>
    <property type="match status" value="1"/>
</dbReference>
<evidence type="ECO:0000313" key="8">
    <source>
        <dbReference type="Proteomes" id="UP001595536"/>
    </source>
</evidence>
<dbReference type="RefSeq" id="WP_376830347.1">
    <property type="nucleotide sequence ID" value="NZ_JBHLWR010000006.1"/>
</dbReference>
<reference evidence="8" key="1">
    <citation type="journal article" date="2019" name="Int. J. Syst. Evol. Microbiol.">
        <title>The Global Catalogue of Microorganisms (GCM) 10K type strain sequencing project: providing services to taxonomists for standard genome sequencing and annotation.</title>
        <authorList>
            <consortium name="The Broad Institute Genomics Platform"/>
            <consortium name="The Broad Institute Genome Sequencing Center for Infectious Disease"/>
            <person name="Wu L."/>
            <person name="Ma J."/>
        </authorList>
    </citation>
    <scope>NUCLEOTIDE SEQUENCE [LARGE SCALE GENOMIC DNA]</scope>
    <source>
        <strain evidence="8">CCM 7941</strain>
    </source>
</reference>
<dbReference type="InterPro" id="IPR036188">
    <property type="entry name" value="FAD/NAD-bd_sf"/>
</dbReference>
<dbReference type="Pfam" id="PF01266">
    <property type="entry name" value="DAO"/>
    <property type="match status" value="1"/>
</dbReference>
<evidence type="ECO:0000256" key="1">
    <source>
        <dbReference type="ARBA" id="ARBA00001974"/>
    </source>
</evidence>
<dbReference type="Gene3D" id="3.30.9.10">
    <property type="entry name" value="D-Amino Acid Oxidase, subunit A, domain 2"/>
    <property type="match status" value="1"/>
</dbReference>
<dbReference type="Gene3D" id="3.50.50.60">
    <property type="entry name" value="FAD/NAD(P)-binding domain"/>
    <property type="match status" value="1"/>
</dbReference>
<keyword evidence="8" id="KW-1185">Reference proteome</keyword>
<evidence type="ECO:0000256" key="3">
    <source>
        <dbReference type="ARBA" id="ARBA00022827"/>
    </source>
</evidence>
<dbReference type="EMBL" id="JBHRUV010000023">
    <property type="protein sequence ID" value="MFC3265874.1"/>
    <property type="molecule type" value="Genomic_DNA"/>
</dbReference>
<dbReference type="PRINTS" id="PR00420">
    <property type="entry name" value="RNGMNOXGNASE"/>
</dbReference>
<sequence length="379" mass="39047">MSAFHTDAVVAGGGVVGLAVARALAQAGLETIVLERGDGVGRETSARNSGVMHAGVYYPPGSLKAQLCAPGRAMLARYCAAAGVDFRLCGKLIVAVTGAEAAALPALRQRALGNGVRDIRLIDGREAQALEPEIACVAALHCADTGVIDVHGLIQALAADLRAAGGETALRAEARAIIPDGDRLLVQVAGAGEETTLSARYVVNAAGHGAPLLARNTAGLPPQAAPRQWFAKGSYFAFTGRSPFTRLIYPAGAPASGRAAGLGVHATLDTGGQLRFGPDVEWTDRPDDHAVDPARQAMFEAAIRRWWPGLPEGALAPAWAGVRPKLHGPGEPAADFRIDGPQAHGVRGLVNLLGIESPGLTSCLAIAARVRALLELDAP</sequence>
<evidence type="ECO:0000259" key="6">
    <source>
        <dbReference type="Pfam" id="PF01266"/>
    </source>
</evidence>
<gene>
    <name evidence="7" type="ORF">ACFOEX_05830</name>
</gene>
<keyword evidence="3" id="KW-0274">FAD</keyword>
<keyword evidence="2" id="KW-0285">Flavoprotein</keyword>
<evidence type="ECO:0000256" key="4">
    <source>
        <dbReference type="ARBA" id="ARBA00023002"/>
    </source>
</evidence>
<proteinExistence type="inferred from homology"/>
<evidence type="ECO:0000256" key="5">
    <source>
        <dbReference type="ARBA" id="ARBA00037941"/>
    </source>
</evidence>
<comment type="caution">
    <text evidence="7">The sequence shown here is derived from an EMBL/GenBank/DDBJ whole genome shotgun (WGS) entry which is preliminary data.</text>
</comment>
<name>A0ABV7LEA3_9HYPH</name>
<accession>A0ABV7LEA3</accession>
<protein>
    <submittedName>
        <fullName evidence="7">NAD(P)/FAD-dependent oxidoreductase</fullName>
    </submittedName>
</protein>